<dbReference type="Gramene" id="OMERI11G18830.1">
    <property type="protein sequence ID" value="OMERI11G18830.1"/>
    <property type="gene ID" value="OMERI11G18830"/>
</dbReference>
<reference evidence="3" key="2">
    <citation type="submission" date="2018-05" db="EMBL/GenBank/DDBJ databases">
        <title>OmerRS3 (Oryza meridionalis Reference Sequence Version 3).</title>
        <authorList>
            <person name="Zhang J."/>
            <person name="Kudrna D."/>
            <person name="Lee S."/>
            <person name="Talag J."/>
            <person name="Welchert J."/>
            <person name="Wing R.A."/>
        </authorList>
    </citation>
    <scope>NUCLEOTIDE SEQUENCE [LARGE SCALE GENOMIC DNA]</scope>
    <source>
        <strain evidence="3">cv. OR44</strain>
    </source>
</reference>
<feature type="transmembrane region" description="Helical" evidence="1">
    <location>
        <begin position="52"/>
        <end position="70"/>
    </location>
</feature>
<dbReference type="Pfam" id="PF13968">
    <property type="entry name" value="DUF4220"/>
    <property type="match status" value="1"/>
</dbReference>
<feature type="transmembrane region" description="Helical" evidence="1">
    <location>
        <begin position="82"/>
        <end position="103"/>
    </location>
</feature>
<protein>
    <recommendedName>
        <fullName evidence="2">DUF4220 domain-containing protein</fullName>
    </recommendedName>
</protein>
<dbReference type="InterPro" id="IPR025315">
    <property type="entry name" value="DUF4220"/>
</dbReference>
<dbReference type="Proteomes" id="UP000008021">
    <property type="component" value="Chromosome 11"/>
</dbReference>
<keyword evidence="1" id="KW-1133">Transmembrane helix</keyword>
<feature type="transmembrane region" description="Helical" evidence="1">
    <location>
        <begin position="21"/>
        <end position="40"/>
    </location>
</feature>
<keyword evidence="1" id="KW-0472">Membrane</keyword>
<dbReference type="EnsemblPlants" id="OMERI11G18830.1">
    <property type="protein sequence ID" value="OMERI11G18830.1"/>
    <property type="gene ID" value="OMERI11G18830"/>
</dbReference>
<dbReference type="Pfam" id="PF04578">
    <property type="entry name" value="DUF594"/>
    <property type="match status" value="1"/>
</dbReference>
<dbReference type="STRING" id="40149.A0A0E0F8L2"/>
<dbReference type="AlphaFoldDB" id="A0A0E0F8L2"/>
<proteinExistence type="predicted"/>
<evidence type="ECO:0000256" key="1">
    <source>
        <dbReference type="SAM" id="Phobius"/>
    </source>
</evidence>
<evidence type="ECO:0000259" key="2">
    <source>
        <dbReference type="Pfam" id="PF13968"/>
    </source>
</evidence>
<keyword evidence="1" id="KW-0812">Transmembrane</keyword>
<keyword evidence="4" id="KW-1185">Reference proteome</keyword>
<evidence type="ECO:0000313" key="3">
    <source>
        <dbReference type="EnsemblPlants" id="OMERI11G18830.1"/>
    </source>
</evidence>
<name>A0A0E0F8L2_9ORYZ</name>
<organism evidence="3">
    <name type="scientific">Oryza meridionalis</name>
    <dbReference type="NCBI Taxonomy" id="40149"/>
    <lineage>
        <taxon>Eukaryota</taxon>
        <taxon>Viridiplantae</taxon>
        <taxon>Streptophyta</taxon>
        <taxon>Embryophyta</taxon>
        <taxon>Tracheophyta</taxon>
        <taxon>Spermatophyta</taxon>
        <taxon>Magnoliopsida</taxon>
        <taxon>Liliopsida</taxon>
        <taxon>Poales</taxon>
        <taxon>Poaceae</taxon>
        <taxon>BOP clade</taxon>
        <taxon>Oryzoideae</taxon>
        <taxon>Oryzeae</taxon>
        <taxon>Oryzinae</taxon>
        <taxon>Oryza</taxon>
    </lineage>
</organism>
<sequence length="717" mass="81531">MAAVADMVHGLNSPKFRLIRIELLVLLGVIGLLVLLFLGSYRRRSSREAIKLTIWAVYAASIPMVSYTLGLMQSSLYKNTLFSVWAVILFIFLGSADSFSAYSLQDNDDWKKFKLEQFIQSFWVGWLLGSTSGGSDFWGPMVAIYIVVLLKSGTREASFKLASARSMLSATTKWVADYMSYEHERPPSEPVELFPPGVGGWDAVTMRGYRYVVSGEDKKKPKARAPDYLLRYEDDDRVNLVTVQRIWGSSHMGLLSGDNGNRLKDMCLSMALSKLLNCRFAGFHELAESNLDKTRDFLFRGLLHDHGQGYCERAFRVIEVELALVHDYFYTKYYIIYSAGHLFVMLSFAMIPFCAWLAYKLFQHFLQTPPDKNELSLISDSNRNYEALFTFVIVIAIALVEGLQVYTYLASPWSKVALISNYVSRDSWNNSEWVAKSIGCITSLRYFRSWEDKLGQYTLLKNFDYKPVNLLYYATFSLVDKTNKGCKEDKRIRLSMAVKEAVLETLKRRLYTPDDNGRLQGQLTKGTTSLQRHQHLSWSCNLPTTTHTIMAWHIATTLCEEAQGPVQPSREQRVACSLSKYCAYLVTFAPELLPDHSFVSQSIFDALVEESQELLEGTKTMQERCSFLRNTNAVNDNRLIIKGAWLGQELLRIGQAQRWNVLCDFWAEIILYVAPSSNATAHLETLPRGGEFITHLWALLTHGGILERPTVPAQNVV</sequence>
<feature type="transmembrane region" description="Helical" evidence="1">
    <location>
        <begin position="387"/>
        <end position="409"/>
    </location>
</feature>
<evidence type="ECO:0000313" key="4">
    <source>
        <dbReference type="Proteomes" id="UP000008021"/>
    </source>
</evidence>
<feature type="transmembrane region" description="Helical" evidence="1">
    <location>
        <begin position="334"/>
        <end position="359"/>
    </location>
</feature>
<dbReference type="PANTHER" id="PTHR31325">
    <property type="entry name" value="OS01G0798800 PROTEIN-RELATED"/>
    <property type="match status" value="1"/>
</dbReference>
<reference evidence="3" key="1">
    <citation type="submission" date="2015-04" db="UniProtKB">
        <authorList>
            <consortium name="EnsemblPlants"/>
        </authorList>
    </citation>
    <scope>IDENTIFICATION</scope>
</reference>
<dbReference type="InterPro" id="IPR007658">
    <property type="entry name" value="DUF594"/>
</dbReference>
<dbReference type="eggNOG" id="ENOG502QSWW">
    <property type="taxonomic scope" value="Eukaryota"/>
</dbReference>
<feature type="domain" description="DUF4220" evidence="2">
    <location>
        <begin position="55"/>
        <end position="461"/>
    </location>
</feature>
<dbReference type="HOGENOM" id="CLU_008762_1_1_1"/>
<accession>A0A0E0F8L2</accession>